<feature type="compositionally biased region" description="Basic and acidic residues" evidence="1">
    <location>
        <begin position="69"/>
        <end position="79"/>
    </location>
</feature>
<protein>
    <submittedName>
        <fullName evidence="2">Uncharacterized protein</fullName>
    </submittedName>
</protein>
<gene>
    <name evidence="2" type="ORF">WG66_13032</name>
</gene>
<evidence type="ECO:0000313" key="2">
    <source>
        <dbReference type="EMBL" id="KTB34384.1"/>
    </source>
</evidence>
<evidence type="ECO:0000313" key="3">
    <source>
        <dbReference type="Proteomes" id="UP000054988"/>
    </source>
</evidence>
<dbReference type="Proteomes" id="UP000054988">
    <property type="component" value="Unassembled WGS sequence"/>
</dbReference>
<feature type="region of interest" description="Disordered" evidence="1">
    <location>
        <begin position="121"/>
        <end position="140"/>
    </location>
</feature>
<organism evidence="2 3">
    <name type="scientific">Moniliophthora roreri</name>
    <name type="common">Frosty pod rot fungus</name>
    <name type="synonym">Monilia roreri</name>
    <dbReference type="NCBI Taxonomy" id="221103"/>
    <lineage>
        <taxon>Eukaryota</taxon>
        <taxon>Fungi</taxon>
        <taxon>Dikarya</taxon>
        <taxon>Basidiomycota</taxon>
        <taxon>Agaricomycotina</taxon>
        <taxon>Agaricomycetes</taxon>
        <taxon>Agaricomycetidae</taxon>
        <taxon>Agaricales</taxon>
        <taxon>Marasmiineae</taxon>
        <taxon>Marasmiaceae</taxon>
        <taxon>Moniliophthora</taxon>
    </lineage>
</organism>
<dbReference type="AlphaFoldDB" id="A0A0W0FDF4"/>
<evidence type="ECO:0000256" key="1">
    <source>
        <dbReference type="SAM" id="MobiDB-lite"/>
    </source>
</evidence>
<comment type="caution">
    <text evidence="2">The sequence shown here is derived from an EMBL/GenBank/DDBJ whole genome shotgun (WGS) entry which is preliminary data.</text>
</comment>
<accession>A0A0W0FDF4</accession>
<feature type="region of interest" description="Disordered" evidence="1">
    <location>
        <begin position="49"/>
        <end position="88"/>
    </location>
</feature>
<name>A0A0W0FDF4_MONRR</name>
<reference evidence="2 3" key="1">
    <citation type="submission" date="2015-12" db="EMBL/GenBank/DDBJ databases">
        <title>Draft genome sequence of Moniliophthora roreri, the causal agent of frosty pod rot of cacao.</title>
        <authorList>
            <person name="Aime M.C."/>
            <person name="Diaz-Valderrama J.R."/>
            <person name="Kijpornyongpan T."/>
            <person name="Phillips-Mora W."/>
        </authorList>
    </citation>
    <scope>NUCLEOTIDE SEQUENCE [LARGE SCALE GENOMIC DNA]</scope>
    <source>
        <strain evidence="2 3">MCA 2952</strain>
    </source>
</reference>
<sequence>MISSSNTTPEFPSSIFLLDPRFEVTPFVGSRFNITPFVWDPYTNTNDLTQRPPHWHTKDRSIGQGGQEKQARANAEVRADPTCPTPGANEALGEGYAIGSQLIVGTSFPDMVRVVYQRMWQNDGQDNPPDYRSQSGKNEG</sequence>
<dbReference type="EMBL" id="LATX01002085">
    <property type="protein sequence ID" value="KTB34384.1"/>
    <property type="molecule type" value="Genomic_DNA"/>
</dbReference>
<proteinExistence type="predicted"/>